<dbReference type="AlphaFoldDB" id="A0AA36N7R2"/>
<dbReference type="GO" id="GO:0005737">
    <property type="term" value="C:cytoplasm"/>
    <property type="evidence" value="ECO:0007669"/>
    <property type="project" value="TreeGrafter"/>
</dbReference>
<organism evidence="13 14">
    <name type="scientific">Effrenium voratum</name>
    <dbReference type="NCBI Taxonomy" id="2562239"/>
    <lineage>
        <taxon>Eukaryota</taxon>
        <taxon>Sar</taxon>
        <taxon>Alveolata</taxon>
        <taxon>Dinophyceae</taxon>
        <taxon>Suessiales</taxon>
        <taxon>Symbiodiniaceae</taxon>
        <taxon>Effrenium</taxon>
    </lineage>
</organism>
<feature type="domain" description="Helicase ATP-binding" evidence="11">
    <location>
        <begin position="90"/>
        <end position="267"/>
    </location>
</feature>
<dbReference type="SMART" id="SM00490">
    <property type="entry name" value="HELICc"/>
    <property type="match status" value="1"/>
</dbReference>
<evidence type="ECO:0000256" key="4">
    <source>
        <dbReference type="ARBA" id="ARBA00022806"/>
    </source>
</evidence>
<evidence type="ECO:0000313" key="13">
    <source>
        <dbReference type="EMBL" id="CAJ1402095.1"/>
    </source>
</evidence>
<evidence type="ECO:0000256" key="6">
    <source>
        <dbReference type="ARBA" id="ARBA00023125"/>
    </source>
</evidence>
<dbReference type="GO" id="GO:0005524">
    <property type="term" value="F:ATP binding"/>
    <property type="evidence" value="ECO:0007669"/>
    <property type="project" value="UniProtKB-KW"/>
</dbReference>
<comment type="caution">
    <text evidence="13">The sequence shown here is derived from an EMBL/GenBank/DDBJ whole genome shotgun (WGS) entry which is preliminary data.</text>
</comment>
<dbReference type="PROSITE" id="PS51192">
    <property type="entry name" value="HELICASE_ATP_BIND_1"/>
    <property type="match status" value="1"/>
</dbReference>
<dbReference type="EMBL" id="CAUJNA010003438">
    <property type="protein sequence ID" value="CAJ1402095.1"/>
    <property type="molecule type" value="Genomic_DNA"/>
</dbReference>
<dbReference type="GO" id="GO:0003677">
    <property type="term" value="F:DNA binding"/>
    <property type="evidence" value="ECO:0007669"/>
    <property type="project" value="UniProtKB-KW"/>
</dbReference>
<dbReference type="InterPro" id="IPR004589">
    <property type="entry name" value="DNA_helicase_ATP-dep_RecQ"/>
</dbReference>
<dbReference type="InterPro" id="IPR032284">
    <property type="entry name" value="RecQ_Zn-bd"/>
</dbReference>
<comment type="subcellular location">
    <subcellularLocation>
        <location evidence="9">Nucleus</location>
    </subcellularLocation>
</comment>
<dbReference type="PROSITE" id="PS51194">
    <property type="entry name" value="HELICASE_CTER"/>
    <property type="match status" value="1"/>
</dbReference>
<evidence type="ECO:0000259" key="11">
    <source>
        <dbReference type="PROSITE" id="PS51192"/>
    </source>
</evidence>
<keyword evidence="14" id="KW-1185">Reference proteome</keyword>
<keyword evidence="5 9" id="KW-0067">ATP-binding</keyword>
<dbReference type="GO" id="GO:0009378">
    <property type="term" value="F:four-way junction helicase activity"/>
    <property type="evidence" value="ECO:0007669"/>
    <property type="project" value="TreeGrafter"/>
</dbReference>
<evidence type="ECO:0000256" key="9">
    <source>
        <dbReference type="RuleBase" id="RU364117"/>
    </source>
</evidence>
<comment type="similarity">
    <text evidence="1 9">Belongs to the helicase family. RecQ subfamily.</text>
</comment>
<dbReference type="InterPro" id="IPR001650">
    <property type="entry name" value="Helicase_C-like"/>
</dbReference>
<reference evidence="13" key="1">
    <citation type="submission" date="2023-08" db="EMBL/GenBank/DDBJ databases">
        <authorList>
            <person name="Chen Y."/>
            <person name="Shah S."/>
            <person name="Dougan E. K."/>
            <person name="Thang M."/>
            <person name="Chan C."/>
        </authorList>
    </citation>
    <scope>NUCLEOTIDE SEQUENCE</scope>
</reference>
<feature type="coiled-coil region" evidence="10">
    <location>
        <begin position="19"/>
        <end position="53"/>
    </location>
</feature>
<feature type="domain" description="Helicase C-terminal" evidence="12">
    <location>
        <begin position="291"/>
        <end position="449"/>
    </location>
</feature>
<sequence>MTAREKQLRLELKECKSLCESRRAALRLARQQLREAEQRQEELETELQALQRSHGDEDWVEQRPWTQDLRRICEDFFGVATFRRNQEEAMNAVLSGRDVVLVAPTGAGKSLCFQAPALLRKNLTLVVSPLLSLMQDQVMALRALGLKASMLSSGDSREEQTKVRAEMKEITSSSSAFLLYLTPERLAKSKLVMNLLEKIYAAGRLGLIAIDEAHCVSHWGHDFRPDYEKLAALRVQFPSTPILALTATATPAVAADLQRSLSLGSAVELRAPTDRPKLFYAVRHRPKGFPEVLELVAKTVQGFPRGTPGLVYCITRKEAEALQTALAPQVPCAFYHGDLDPMARHKVHSAWMEGEIHVVVATVAFGMGINKADVRFVIHCGLPASLHHYYQEAGRAGRDGKPALCLLLYRPSDVTRHSVMNYYKPASLRELYSAAMFCQRRTCRRAQIARHFGEEAPACPKACDVCEAEKEEPPCKRRRSETSSQVASGAWQKALELAVAARGKEELFTLTKLSDKLQKACKWKGDAAADDAMYVVMSLLGTGYLREEFRHSPYATNAYLVATERADKAVSGEVSQEAVDLGTPSALLRSAAPAPAMPSGGQTRPQHLQKLRAKLARQAQLPAQFILSDEELAQVAKVVWQEASRELWQTKTAWALVGLEISLEITLHVRGQSTFEKLYSKHPFTGHLVDPNGFGLGMPGEADESVAEDSAERLHQELSGVTPEGSPGCHCLEFDSWWNEGKQRRFVYIRYSITEGAFQMAIDEDSNLYHVPVAYGARTGEAVTVWDLHVGAEVDILGRMTTLQRCSQTTAEWNKYWAGRLTALRNRLAEELKKYDTRKFDPWLTWQKAKVEVGGNDLRLLMGQVAGLSAQLNEYRPRLAAQLSVPQEMLIIEDLPRKRRQAQEKEDG</sequence>
<keyword evidence="9" id="KW-0539">Nucleus</keyword>
<keyword evidence="10" id="KW-0175">Coiled coil</keyword>
<evidence type="ECO:0000256" key="2">
    <source>
        <dbReference type="ARBA" id="ARBA00022741"/>
    </source>
</evidence>
<dbReference type="Gene3D" id="3.40.50.300">
    <property type="entry name" value="P-loop containing nucleotide triphosphate hydrolases"/>
    <property type="match status" value="2"/>
</dbReference>
<protein>
    <recommendedName>
        <fullName evidence="9">ATP-dependent DNA helicase</fullName>
        <ecNumber evidence="9">5.6.2.4</ecNumber>
    </recommendedName>
</protein>
<evidence type="ECO:0000256" key="7">
    <source>
        <dbReference type="ARBA" id="ARBA00023235"/>
    </source>
</evidence>
<dbReference type="Pfam" id="PF00270">
    <property type="entry name" value="DEAD"/>
    <property type="match status" value="1"/>
</dbReference>
<dbReference type="Pfam" id="PF16124">
    <property type="entry name" value="RecQ_Zn_bind"/>
    <property type="match status" value="1"/>
</dbReference>
<name>A0AA36N7R2_9DINO</name>
<dbReference type="GO" id="GO:0043138">
    <property type="term" value="F:3'-5' DNA helicase activity"/>
    <property type="evidence" value="ECO:0007669"/>
    <property type="project" value="UniProtKB-EC"/>
</dbReference>
<evidence type="ECO:0000256" key="10">
    <source>
        <dbReference type="SAM" id="Coils"/>
    </source>
</evidence>
<dbReference type="SMART" id="SM00487">
    <property type="entry name" value="DEXDc"/>
    <property type="match status" value="1"/>
</dbReference>
<dbReference type="EC" id="5.6.2.4" evidence="9"/>
<evidence type="ECO:0000256" key="8">
    <source>
        <dbReference type="ARBA" id="ARBA00034617"/>
    </source>
</evidence>
<dbReference type="Gene3D" id="1.10.10.10">
    <property type="entry name" value="Winged helix-like DNA-binding domain superfamily/Winged helix DNA-binding domain"/>
    <property type="match status" value="1"/>
</dbReference>
<evidence type="ECO:0000256" key="3">
    <source>
        <dbReference type="ARBA" id="ARBA00022801"/>
    </source>
</evidence>
<dbReference type="GO" id="GO:0005694">
    <property type="term" value="C:chromosome"/>
    <property type="evidence" value="ECO:0007669"/>
    <property type="project" value="TreeGrafter"/>
</dbReference>
<dbReference type="InterPro" id="IPR036388">
    <property type="entry name" value="WH-like_DNA-bd_sf"/>
</dbReference>
<keyword evidence="7" id="KW-0413">Isomerase</keyword>
<dbReference type="InterPro" id="IPR011545">
    <property type="entry name" value="DEAD/DEAH_box_helicase_dom"/>
</dbReference>
<keyword evidence="6" id="KW-0238">DNA-binding</keyword>
<dbReference type="PANTHER" id="PTHR13710:SF154">
    <property type="entry name" value="RECQ HELICASE, PUTATIVE (AFU_ORTHOLOGUE AFUA_6G14720)-RELATED"/>
    <property type="match status" value="1"/>
</dbReference>
<dbReference type="Pfam" id="PF00271">
    <property type="entry name" value="Helicase_C"/>
    <property type="match status" value="1"/>
</dbReference>
<accession>A0AA36N7R2</accession>
<dbReference type="SUPFAM" id="SSF52540">
    <property type="entry name" value="P-loop containing nucleoside triphosphate hydrolases"/>
    <property type="match status" value="1"/>
</dbReference>
<dbReference type="GO" id="GO:0000724">
    <property type="term" value="P:double-strand break repair via homologous recombination"/>
    <property type="evidence" value="ECO:0007669"/>
    <property type="project" value="TreeGrafter"/>
</dbReference>
<evidence type="ECO:0000256" key="5">
    <source>
        <dbReference type="ARBA" id="ARBA00022840"/>
    </source>
</evidence>
<keyword evidence="2 9" id="KW-0547">Nucleotide-binding</keyword>
<dbReference type="Proteomes" id="UP001178507">
    <property type="component" value="Unassembled WGS sequence"/>
</dbReference>
<dbReference type="NCBIfam" id="TIGR00614">
    <property type="entry name" value="recQ_fam"/>
    <property type="match status" value="1"/>
</dbReference>
<evidence type="ECO:0000313" key="14">
    <source>
        <dbReference type="Proteomes" id="UP001178507"/>
    </source>
</evidence>
<dbReference type="PANTHER" id="PTHR13710">
    <property type="entry name" value="DNA HELICASE RECQ FAMILY MEMBER"/>
    <property type="match status" value="1"/>
</dbReference>
<keyword evidence="4 9" id="KW-0347">Helicase</keyword>
<dbReference type="GO" id="GO:0005634">
    <property type="term" value="C:nucleus"/>
    <property type="evidence" value="ECO:0007669"/>
    <property type="project" value="UniProtKB-SubCell"/>
</dbReference>
<dbReference type="GO" id="GO:0016787">
    <property type="term" value="F:hydrolase activity"/>
    <property type="evidence" value="ECO:0007669"/>
    <property type="project" value="UniProtKB-KW"/>
</dbReference>
<evidence type="ECO:0000259" key="12">
    <source>
        <dbReference type="PROSITE" id="PS51194"/>
    </source>
</evidence>
<dbReference type="InterPro" id="IPR027417">
    <property type="entry name" value="P-loop_NTPase"/>
</dbReference>
<dbReference type="InterPro" id="IPR014001">
    <property type="entry name" value="Helicase_ATP-bd"/>
</dbReference>
<evidence type="ECO:0000256" key="1">
    <source>
        <dbReference type="ARBA" id="ARBA00005446"/>
    </source>
</evidence>
<comment type="catalytic activity">
    <reaction evidence="8 9">
        <text>Couples ATP hydrolysis with the unwinding of duplex DNA by translocating in the 3'-5' direction.</text>
        <dbReference type="EC" id="5.6.2.4"/>
    </reaction>
</comment>
<keyword evidence="3 9" id="KW-0378">Hydrolase</keyword>
<proteinExistence type="inferred from homology"/>
<comment type="catalytic activity">
    <reaction evidence="9">
        <text>ATP + H2O = ADP + phosphate + H(+)</text>
        <dbReference type="Rhea" id="RHEA:13065"/>
        <dbReference type="ChEBI" id="CHEBI:15377"/>
        <dbReference type="ChEBI" id="CHEBI:15378"/>
        <dbReference type="ChEBI" id="CHEBI:30616"/>
        <dbReference type="ChEBI" id="CHEBI:43474"/>
        <dbReference type="ChEBI" id="CHEBI:456216"/>
    </reaction>
</comment>
<dbReference type="FunFam" id="3.40.50.300:FF:000296">
    <property type="entry name" value="ATP-dependent DNA helicase RecQ"/>
    <property type="match status" value="1"/>
</dbReference>
<gene>
    <name evidence="13" type="ORF">EVOR1521_LOCUS25058</name>
</gene>